<dbReference type="PRINTS" id="PR00047">
    <property type="entry name" value="STROIDFINGER"/>
</dbReference>
<keyword evidence="4 11" id="KW-0863">Zinc-finger</keyword>
<comment type="subcellular location">
    <subcellularLocation>
        <location evidence="1 11">Nucleus</location>
    </subcellularLocation>
</comment>
<evidence type="ECO:0000256" key="5">
    <source>
        <dbReference type="ARBA" id="ARBA00022833"/>
    </source>
</evidence>
<reference evidence="16" key="1">
    <citation type="journal article" date="2015" name="Nat. Commun.">
        <title>The Lingula genome provides insights into brachiopod evolution and the origin of phosphate biomineralization.</title>
        <authorList>
            <person name="Luo Y.J."/>
            <person name="Takeuchi T."/>
            <person name="Koyanagi R."/>
            <person name="Yamada L."/>
            <person name="Kanda M."/>
            <person name="Khalturina M."/>
            <person name="Fujie M."/>
            <person name="Yamasaki S.I."/>
            <person name="Endo K."/>
            <person name="Satoh N."/>
        </authorList>
    </citation>
    <scope>NUCLEOTIDE SEQUENCE</scope>
</reference>
<sequence length="567" mass="63364">MTTNMKGNLEDLTLSNTTIQSDKTARAQIEVIPCKVCGDKSSGVHYGVITCEGCKGFFRRSQSGPVNYQCPKNKGCVIDRVNRNRCQFCRLQKCIALGMSRDAVKFGRMSKKQRERVEDEANFHKRTKLNGFPDNGSFEQQINNNYSYANYQPAPHNYASANGYYSPPELPLPPGYVIQNPMNGEGSFMQSTLIPLVKPEDIDLSLLAKAVSDAHGRTCLFTNEQLEQMRQHALPPEQLEAYKNMSREQLWMEIAEKVTMAVQQIIEFAKMIPCFMGLSQDDQIMLLKAGSFELALLRLCRAFDPSTNSVLFGSCFVPLEAFATLNEEENALKDQIFNFANDMIALNVTDNELALICAAVLVSAGRDLEDNRPGVKEADQVHKLQERILAALKQEITQNHPEDEQFKASLLEKVPTLRALSAQHIDILNRFKQSAPGMEFPALHKELFSIEALELQQQQQDQQQQQLITAASEAAVPVPISDPVPIAMVAEEQPLPVTLKTELPAVSLPMIPVQQQQPQQQQPQQQQQQPLSENIGSQSDQRLEIKQEVHTDTSSAPAEEHAQQAAT</sequence>
<keyword evidence="7 11" id="KW-0238">DNA-binding</keyword>
<dbReference type="Pfam" id="PF00104">
    <property type="entry name" value="Hormone_recep"/>
    <property type="match status" value="1"/>
</dbReference>
<evidence type="ECO:0000256" key="3">
    <source>
        <dbReference type="ARBA" id="ARBA00022723"/>
    </source>
</evidence>
<dbReference type="InterPro" id="IPR001723">
    <property type="entry name" value="Nuclear_hrmn_rcpt"/>
</dbReference>
<dbReference type="InterPro" id="IPR001628">
    <property type="entry name" value="Znf_hrmn_rcpt"/>
</dbReference>
<dbReference type="InterPro" id="IPR001728">
    <property type="entry name" value="ThyrH_rcpt"/>
</dbReference>
<evidence type="ECO:0000256" key="1">
    <source>
        <dbReference type="ARBA" id="ARBA00004123"/>
    </source>
</evidence>
<keyword evidence="15" id="KW-1185">Reference proteome</keyword>
<feature type="compositionally biased region" description="Basic and acidic residues" evidence="12">
    <location>
        <begin position="541"/>
        <end position="551"/>
    </location>
</feature>
<evidence type="ECO:0000256" key="4">
    <source>
        <dbReference type="ARBA" id="ARBA00022771"/>
    </source>
</evidence>
<dbReference type="Pfam" id="PF00105">
    <property type="entry name" value="zf-C4"/>
    <property type="match status" value="1"/>
</dbReference>
<dbReference type="InterPro" id="IPR013088">
    <property type="entry name" value="Znf_NHR/GATA"/>
</dbReference>
<dbReference type="AlphaFoldDB" id="A0A2R2MKA6"/>
<dbReference type="FunCoup" id="A0A2R2MKA6">
    <property type="interactions" value="372"/>
</dbReference>
<feature type="compositionally biased region" description="Polar residues" evidence="12">
    <location>
        <begin position="531"/>
        <end position="540"/>
    </location>
</feature>
<evidence type="ECO:0000256" key="2">
    <source>
        <dbReference type="ARBA" id="ARBA00008092"/>
    </source>
</evidence>
<feature type="region of interest" description="Disordered" evidence="12">
    <location>
        <begin position="513"/>
        <end position="567"/>
    </location>
</feature>
<dbReference type="PROSITE" id="PS00031">
    <property type="entry name" value="NUCLEAR_REC_DBD_1"/>
    <property type="match status" value="1"/>
</dbReference>
<evidence type="ECO:0000259" key="13">
    <source>
        <dbReference type="PROSITE" id="PS51030"/>
    </source>
</evidence>
<dbReference type="SUPFAM" id="SSF48508">
    <property type="entry name" value="Nuclear receptor ligand-binding domain"/>
    <property type="match status" value="1"/>
</dbReference>
<feature type="compositionally biased region" description="Low complexity" evidence="12">
    <location>
        <begin position="514"/>
        <end position="530"/>
    </location>
</feature>
<dbReference type="GeneID" id="112041542"/>
<dbReference type="PANTHER" id="PTHR45805:SF2">
    <property type="entry name" value="NUCLEAR HORMONE RECEPTOR HR3-RELATED"/>
    <property type="match status" value="1"/>
</dbReference>
<dbReference type="PROSITE" id="PS51030">
    <property type="entry name" value="NUCLEAR_REC_DBD_2"/>
    <property type="match status" value="1"/>
</dbReference>
<keyword evidence="6 11" id="KW-0805">Transcription regulation</keyword>
<evidence type="ECO:0000256" key="11">
    <source>
        <dbReference type="RuleBase" id="RU004334"/>
    </source>
</evidence>
<dbReference type="RefSeq" id="XP_023930651.1">
    <property type="nucleotide sequence ID" value="XM_024074883.1"/>
</dbReference>
<dbReference type="PRINTS" id="PR00398">
    <property type="entry name" value="STRDHORMONER"/>
</dbReference>
<dbReference type="Proteomes" id="UP000085678">
    <property type="component" value="Unplaced"/>
</dbReference>
<evidence type="ECO:0000256" key="6">
    <source>
        <dbReference type="ARBA" id="ARBA00023015"/>
    </source>
</evidence>
<evidence type="ECO:0000256" key="7">
    <source>
        <dbReference type="ARBA" id="ARBA00023125"/>
    </source>
</evidence>
<feature type="domain" description="NR LBD" evidence="14">
    <location>
        <begin position="203"/>
        <end position="450"/>
    </location>
</feature>
<protein>
    <submittedName>
        <fullName evidence="16">Probable nuclear hormone receptor HR3 isoform X1</fullName>
    </submittedName>
</protein>
<proteinExistence type="inferred from homology"/>
<dbReference type="KEGG" id="lak:112041542"/>
<evidence type="ECO:0000256" key="12">
    <source>
        <dbReference type="SAM" id="MobiDB-lite"/>
    </source>
</evidence>
<dbReference type="PROSITE" id="PS51843">
    <property type="entry name" value="NR_LBD"/>
    <property type="match status" value="1"/>
</dbReference>
<dbReference type="InterPro" id="IPR000536">
    <property type="entry name" value="Nucl_hrmn_rcpt_lig-bd"/>
</dbReference>
<dbReference type="Gene3D" id="3.30.50.10">
    <property type="entry name" value="Erythroid Transcription Factor GATA-1, subunit A"/>
    <property type="match status" value="1"/>
</dbReference>
<accession>A0A2R2MKA6</accession>
<evidence type="ECO:0000256" key="10">
    <source>
        <dbReference type="ARBA" id="ARBA00023242"/>
    </source>
</evidence>
<dbReference type="OrthoDB" id="5771769at2759"/>
<reference evidence="16" key="2">
    <citation type="submission" date="2025-08" db="UniProtKB">
        <authorList>
            <consortium name="RefSeq"/>
        </authorList>
    </citation>
    <scope>IDENTIFICATION</scope>
</reference>
<gene>
    <name evidence="16" type="primary">LOC112041542</name>
</gene>
<dbReference type="SMART" id="SM00399">
    <property type="entry name" value="ZnF_C4"/>
    <property type="match status" value="1"/>
</dbReference>
<dbReference type="InterPro" id="IPR044101">
    <property type="entry name" value="NR_DBD_ROR"/>
</dbReference>
<dbReference type="PANTHER" id="PTHR45805">
    <property type="entry name" value="NUCLEAR HORMONE RECEPTOR HR3-RELATED"/>
    <property type="match status" value="1"/>
</dbReference>
<name>A0A2R2MKA6_LINAN</name>
<dbReference type="SMART" id="SM00430">
    <property type="entry name" value="HOLI"/>
    <property type="match status" value="1"/>
</dbReference>
<dbReference type="InParanoid" id="A0A2R2MKA6"/>
<feature type="domain" description="Nuclear receptor" evidence="13">
    <location>
        <begin position="31"/>
        <end position="106"/>
    </location>
</feature>
<comment type="similarity">
    <text evidence="2">Belongs to the nuclear hormone receptor family. NR1 subfamily.</text>
</comment>
<dbReference type="FunFam" id="3.30.50.10:FF:000003">
    <property type="entry name" value="Nuclear orphan receptor ROR-beta"/>
    <property type="match status" value="1"/>
</dbReference>
<dbReference type="GO" id="GO:0005634">
    <property type="term" value="C:nucleus"/>
    <property type="evidence" value="ECO:0007669"/>
    <property type="project" value="UniProtKB-SubCell"/>
</dbReference>
<evidence type="ECO:0000313" key="15">
    <source>
        <dbReference type="Proteomes" id="UP000085678"/>
    </source>
</evidence>
<dbReference type="GO" id="GO:0008270">
    <property type="term" value="F:zinc ion binding"/>
    <property type="evidence" value="ECO:0007669"/>
    <property type="project" value="UniProtKB-KW"/>
</dbReference>
<organism evidence="15 16">
    <name type="scientific">Lingula anatina</name>
    <name type="common">Brachiopod</name>
    <name type="synonym">Lingula unguis</name>
    <dbReference type="NCBI Taxonomy" id="7574"/>
    <lineage>
        <taxon>Eukaryota</taxon>
        <taxon>Metazoa</taxon>
        <taxon>Spiralia</taxon>
        <taxon>Lophotrochozoa</taxon>
        <taxon>Brachiopoda</taxon>
        <taxon>Linguliformea</taxon>
        <taxon>Lingulata</taxon>
        <taxon>Lingulida</taxon>
        <taxon>Linguloidea</taxon>
        <taxon>Lingulidae</taxon>
        <taxon>Lingula</taxon>
    </lineage>
</organism>
<evidence type="ECO:0000259" key="14">
    <source>
        <dbReference type="PROSITE" id="PS51843"/>
    </source>
</evidence>
<dbReference type="GO" id="GO:0000978">
    <property type="term" value="F:RNA polymerase II cis-regulatory region sequence-specific DNA binding"/>
    <property type="evidence" value="ECO:0007669"/>
    <property type="project" value="TreeGrafter"/>
</dbReference>
<keyword evidence="10 11" id="KW-0539">Nucleus</keyword>
<evidence type="ECO:0000256" key="9">
    <source>
        <dbReference type="ARBA" id="ARBA00023170"/>
    </source>
</evidence>
<dbReference type="PRINTS" id="PR00546">
    <property type="entry name" value="THYROIDHORMR"/>
</dbReference>
<keyword evidence="5 11" id="KW-0862">Zinc</keyword>
<dbReference type="CDD" id="cd06968">
    <property type="entry name" value="NR_DBD_ROR"/>
    <property type="match status" value="1"/>
</dbReference>
<dbReference type="STRING" id="7574.A0A2R2MKA6"/>
<dbReference type="SUPFAM" id="SSF57716">
    <property type="entry name" value="Glucocorticoid receptor-like (DNA-binding domain)"/>
    <property type="match status" value="1"/>
</dbReference>
<dbReference type="GO" id="GO:0004879">
    <property type="term" value="F:nuclear receptor activity"/>
    <property type="evidence" value="ECO:0007669"/>
    <property type="project" value="InterPro"/>
</dbReference>
<dbReference type="Gene3D" id="1.10.565.10">
    <property type="entry name" value="Retinoid X Receptor"/>
    <property type="match status" value="1"/>
</dbReference>
<keyword evidence="9 11" id="KW-0675">Receptor</keyword>
<feature type="compositionally biased region" description="Basic and acidic residues" evidence="12">
    <location>
        <begin position="558"/>
        <end position="567"/>
    </location>
</feature>
<keyword evidence="3 11" id="KW-0479">Metal-binding</keyword>
<dbReference type="InterPro" id="IPR035500">
    <property type="entry name" value="NHR-like_dom_sf"/>
</dbReference>
<evidence type="ECO:0000256" key="8">
    <source>
        <dbReference type="ARBA" id="ARBA00023163"/>
    </source>
</evidence>
<keyword evidence="8 11" id="KW-0804">Transcription</keyword>
<evidence type="ECO:0000313" key="16">
    <source>
        <dbReference type="RefSeq" id="XP_023930651.1"/>
    </source>
</evidence>